<dbReference type="SUPFAM" id="SSF53756">
    <property type="entry name" value="UDP-Glycosyltransferase/glycogen phosphorylase"/>
    <property type="match status" value="1"/>
</dbReference>
<keyword evidence="1" id="KW-0328">Glycosyltransferase</keyword>
<dbReference type="InterPro" id="IPR028098">
    <property type="entry name" value="Glyco_trans_4-like_N"/>
</dbReference>
<dbReference type="EMBL" id="JAGEOJ010000022">
    <property type="protein sequence ID" value="MBO2453818.1"/>
    <property type="molecule type" value="Genomic_DNA"/>
</dbReference>
<keyword evidence="6" id="KW-1185">Reference proteome</keyword>
<dbReference type="InterPro" id="IPR001296">
    <property type="entry name" value="Glyco_trans_1"/>
</dbReference>
<keyword evidence="2" id="KW-0808">Transferase</keyword>
<dbReference type="AlphaFoldDB" id="A0A939T866"/>
<evidence type="ECO:0000313" key="6">
    <source>
        <dbReference type="Proteomes" id="UP000669179"/>
    </source>
</evidence>
<feature type="domain" description="Glycosyl transferase family 1" evidence="3">
    <location>
        <begin position="214"/>
        <end position="367"/>
    </location>
</feature>
<name>A0A939T866_9ACTN</name>
<reference evidence="5" key="1">
    <citation type="submission" date="2021-03" db="EMBL/GenBank/DDBJ databases">
        <authorList>
            <person name="Kanchanasin P."/>
            <person name="Saeng-In P."/>
            <person name="Phongsopitanun W."/>
            <person name="Yuki M."/>
            <person name="Kudo T."/>
            <person name="Ohkuma M."/>
            <person name="Tanasupawat S."/>
        </authorList>
    </citation>
    <scope>NUCLEOTIDE SEQUENCE</scope>
    <source>
        <strain evidence="5">GKU 128</strain>
    </source>
</reference>
<dbReference type="Proteomes" id="UP000669179">
    <property type="component" value="Unassembled WGS sequence"/>
</dbReference>
<dbReference type="Pfam" id="PF13439">
    <property type="entry name" value="Glyco_transf_4"/>
    <property type="match status" value="1"/>
</dbReference>
<dbReference type="Pfam" id="PF00534">
    <property type="entry name" value="Glycos_transf_1"/>
    <property type="match status" value="1"/>
</dbReference>
<comment type="caution">
    <text evidence="5">The sequence shown here is derived from an EMBL/GenBank/DDBJ whole genome shotgun (WGS) entry which is preliminary data.</text>
</comment>
<dbReference type="Gene3D" id="3.40.50.2000">
    <property type="entry name" value="Glycogen Phosphorylase B"/>
    <property type="match status" value="2"/>
</dbReference>
<gene>
    <name evidence="5" type="ORF">J4573_42480</name>
</gene>
<dbReference type="RefSeq" id="WP_208261836.1">
    <property type="nucleotide sequence ID" value="NZ_JAGEOJ010000022.1"/>
</dbReference>
<evidence type="ECO:0000259" key="3">
    <source>
        <dbReference type="Pfam" id="PF00534"/>
    </source>
</evidence>
<sequence length="414" mass="44170">MNGPLNIALVSATDVDGDDGSAIHVRELARALAAPNGDGQQERQVAVYTRRQDEAAGSWSRLGSGATLYRLDAGPARPLPDQELLPHVRELAAQLRRRWAGASSRPDLIHAHGWIGGLAAVAAARELDIPVVHGFHGLGMTDRRAGRPVHPARVRLERALGRDAAAVLAATGQEAETLVRMGIARPRITITPTGVDGEQFGQTGPALPRGDLDRLVVVSRDLEDAGVTSAIRALEHIPGAELAIAGGPDREDLDDDPTVHRLRMLAKELHVADRVIFLGLMPRKSLPRLLRTAKLALCLSPRRSSARVALEAMACGVPVIAVPTGAGTDCVLDKITGLHVPGDRAMVIGRAVRNLLNEESALTAYSIAAADRAHSRYAWDRIAAETARVYDKVLARTPESAAVVEVEEQEAVTV</sequence>
<protein>
    <submittedName>
        <fullName evidence="5">Glycosyltransferase</fullName>
    </submittedName>
</protein>
<dbReference type="PANTHER" id="PTHR45947:SF3">
    <property type="entry name" value="SULFOQUINOVOSYL TRANSFERASE SQD2"/>
    <property type="match status" value="1"/>
</dbReference>
<evidence type="ECO:0000256" key="2">
    <source>
        <dbReference type="ARBA" id="ARBA00022679"/>
    </source>
</evidence>
<dbReference type="InterPro" id="IPR050194">
    <property type="entry name" value="Glycosyltransferase_grp1"/>
</dbReference>
<evidence type="ECO:0000313" key="5">
    <source>
        <dbReference type="EMBL" id="MBO2453818.1"/>
    </source>
</evidence>
<dbReference type="GO" id="GO:0016757">
    <property type="term" value="F:glycosyltransferase activity"/>
    <property type="evidence" value="ECO:0007669"/>
    <property type="project" value="UniProtKB-KW"/>
</dbReference>
<accession>A0A939T866</accession>
<feature type="domain" description="Glycosyltransferase subfamily 4-like N-terminal" evidence="4">
    <location>
        <begin position="20"/>
        <end position="196"/>
    </location>
</feature>
<dbReference type="GO" id="GO:1901137">
    <property type="term" value="P:carbohydrate derivative biosynthetic process"/>
    <property type="evidence" value="ECO:0007669"/>
    <property type="project" value="UniProtKB-ARBA"/>
</dbReference>
<organism evidence="5 6">
    <name type="scientific">Actinomadura barringtoniae</name>
    <dbReference type="NCBI Taxonomy" id="1427535"/>
    <lineage>
        <taxon>Bacteria</taxon>
        <taxon>Bacillati</taxon>
        <taxon>Actinomycetota</taxon>
        <taxon>Actinomycetes</taxon>
        <taxon>Streptosporangiales</taxon>
        <taxon>Thermomonosporaceae</taxon>
        <taxon>Actinomadura</taxon>
    </lineage>
</organism>
<evidence type="ECO:0000256" key="1">
    <source>
        <dbReference type="ARBA" id="ARBA00022676"/>
    </source>
</evidence>
<dbReference type="PANTHER" id="PTHR45947">
    <property type="entry name" value="SULFOQUINOVOSYL TRANSFERASE SQD2"/>
    <property type="match status" value="1"/>
</dbReference>
<evidence type="ECO:0000259" key="4">
    <source>
        <dbReference type="Pfam" id="PF13439"/>
    </source>
</evidence>
<proteinExistence type="predicted"/>